<feature type="compositionally biased region" description="Basic and acidic residues" evidence="1">
    <location>
        <begin position="195"/>
        <end position="209"/>
    </location>
</feature>
<reference evidence="2" key="1">
    <citation type="submission" date="2022-08" db="EMBL/GenBank/DDBJ databases">
        <title>A Global Phylogenomic Analysis of the Shiitake Genus Lentinula.</title>
        <authorList>
            <consortium name="DOE Joint Genome Institute"/>
            <person name="Sierra-Patev S."/>
            <person name="Min B."/>
            <person name="Naranjo-Ortiz M."/>
            <person name="Looney B."/>
            <person name="Konkel Z."/>
            <person name="Slot J.C."/>
            <person name="Sakamoto Y."/>
            <person name="Steenwyk J.L."/>
            <person name="Rokas A."/>
            <person name="Carro J."/>
            <person name="Camarero S."/>
            <person name="Ferreira P."/>
            <person name="Molpeceres G."/>
            <person name="Ruiz-Duenas F.J."/>
            <person name="Serrano A."/>
            <person name="Henrissat B."/>
            <person name="Drula E."/>
            <person name="Hughes K.W."/>
            <person name="Mata J.L."/>
            <person name="Ishikawa N.K."/>
            <person name="Vargas-Isla R."/>
            <person name="Ushijima S."/>
            <person name="Smith C.A."/>
            <person name="Ahrendt S."/>
            <person name="Andreopoulos W."/>
            <person name="He G."/>
            <person name="Labutti K."/>
            <person name="Lipzen A."/>
            <person name="Ng V."/>
            <person name="Riley R."/>
            <person name="Sandor L."/>
            <person name="Barry K."/>
            <person name="Martinez A.T."/>
            <person name="Xiao Y."/>
            <person name="Gibbons J.G."/>
            <person name="Terashima K."/>
            <person name="Grigoriev I.V."/>
            <person name="Hibbett D.S."/>
        </authorList>
    </citation>
    <scope>NUCLEOTIDE SEQUENCE</scope>
    <source>
        <strain evidence="2">JLM2183</strain>
    </source>
</reference>
<dbReference type="AlphaFoldDB" id="A0A9W9AE36"/>
<gene>
    <name evidence="2" type="ORF">J3R30DRAFT_3701252</name>
</gene>
<dbReference type="Proteomes" id="UP001150266">
    <property type="component" value="Unassembled WGS sequence"/>
</dbReference>
<feature type="compositionally biased region" description="Gly residues" evidence="1">
    <location>
        <begin position="210"/>
        <end position="222"/>
    </location>
</feature>
<sequence>MSQLEERQKVYFPIDFDHAAVQNVPRLRTRNKGIIGYDGPLKRYQGSSAASAISKAMSTTPSKNATTKRMKTKTLNIHSRLFLLPLKISIHASLDDHLFAVLSCLPLLEKIYEYLLRVSSARAKKDGPNLWGPLREGKLKELAEFPHISPFAAALIAFPTLRCWCDAEEGPGYDPIRQQTLADALRVFDRQKVGRDKGLGKGSNEDGSRKGCGGGGVGSGGKGSEDTMQKFRFEELNFGNWSGNDGRGKGDERDEGGAESSYRGSGPTDAPKMPLEDTTLLLVPDESVGFIWSNDDTQDGTIIEKPSISDGPSPSQCIANDWRRRNPQSIILSRPLLTSAMSLAKTDLPSASVSSTTVCSSLPSPSPSLPSLHKCPPDAWHDKKNRSDGVFHTSTRS</sequence>
<feature type="compositionally biased region" description="Low complexity" evidence="1">
    <location>
        <begin position="353"/>
        <end position="363"/>
    </location>
</feature>
<feature type="region of interest" description="Disordered" evidence="1">
    <location>
        <begin position="238"/>
        <end position="274"/>
    </location>
</feature>
<organism evidence="2 3">
    <name type="scientific">Lentinula aciculospora</name>
    <dbReference type="NCBI Taxonomy" id="153920"/>
    <lineage>
        <taxon>Eukaryota</taxon>
        <taxon>Fungi</taxon>
        <taxon>Dikarya</taxon>
        <taxon>Basidiomycota</taxon>
        <taxon>Agaricomycotina</taxon>
        <taxon>Agaricomycetes</taxon>
        <taxon>Agaricomycetidae</taxon>
        <taxon>Agaricales</taxon>
        <taxon>Marasmiineae</taxon>
        <taxon>Omphalotaceae</taxon>
        <taxon>Lentinula</taxon>
    </lineage>
</organism>
<comment type="caution">
    <text evidence="2">The sequence shown here is derived from an EMBL/GenBank/DDBJ whole genome shotgun (WGS) entry which is preliminary data.</text>
</comment>
<accession>A0A9W9AE36</accession>
<feature type="region of interest" description="Disordered" evidence="1">
    <location>
        <begin position="353"/>
        <end position="397"/>
    </location>
</feature>
<feature type="region of interest" description="Disordered" evidence="1">
    <location>
        <begin position="195"/>
        <end position="226"/>
    </location>
</feature>
<name>A0A9W9AE36_9AGAR</name>
<feature type="compositionally biased region" description="Basic and acidic residues" evidence="1">
    <location>
        <begin position="375"/>
        <end position="389"/>
    </location>
</feature>
<evidence type="ECO:0000256" key="1">
    <source>
        <dbReference type="SAM" id="MobiDB-lite"/>
    </source>
</evidence>
<dbReference type="EMBL" id="JAOTPV010000007">
    <property type="protein sequence ID" value="KAJ4480061.1"/>
    <property type="molecule type" value="Genomic_DNA"/>
</dbReference>
<evidence type="ECO:0000313" key="2">
    <source>
        <dbReference type="EMBL" id="KAJ4480061.1"/>
    </source>
</evidence>
<keyword evidence="3" id="KW-1185">Reference proteome</keyword>
<proteinExistence type="predicted"/>
<feature type="compositionally biased region" description="Basic and acidic residues" evidence="1">
    <location>
        <begin position="246"/>
        <end position="256"/>
    </location>
</feature>
<protein>
    <submittedName>
        <fullName evidence="2">Uncharacterized protein</fullName>
    </submittedName>
</protein>
<dbReference type="OrthoDB" id="3070251at2759"/>
<evidence type="ECO:0000313" key="3">
    <source>
        <dbReference type="Proteomes" id="UP001150266"/>
    </source>
</evidence>